<proteinExistence type="predicted"/>
<evidence type="ECO:0008006" key="3">
    <source>
        <dbReference type="Google" id="ProtNLM"/>
    </source>
</evidence>
<comment type="caution">
    <text evidence="1">The sequence shown here is derived from an EMBL/GenBank/DDBJ whole genome shotgun (WGS) entry which is preliminary data.</text>
</comment>
<dbReference type="OrthoDB" id="7349818at2"/>
<reference evidence="1 2" key="1">
    <citation type="submission" date="2017-04" db="EMBL/GenBank/DDBJ databases">
        <title>Presence of VIM-2 positive Pseudomonas species in chickens and their surrounding environment.</title>
        <authorList>
            <person name="Zhang R."/>
        </authorList>
    </citation>
    <scope>NUCLEOTIDE SEQUENCE [LARGE SCALE GENOMIC DNA]</scope>
    <source>
        <strain evidence="1 2">DZ-C18</strain>
    </source>
</reference>
<evidence type="ECO:0000313" key="1">
    <source>
        <dbReference type="EMBL" id="ORL58113.1"/>
    </source>
</evidence>
<name>A0A1X0ZLV8_PSEPU</name>
<dbReference type="EMBL" id="NBWC01000055">
    <property type="protein sequence ID" value="ORL58113.1"/>
    <property type="molecule type" value="Genomic_DNA"/>
</dbReference>
<dbReference type="AlphaFoldDB" id="A0A1X0ZLV8"/>
<sequence>MLKKVECQAAASTQGLKPTPPAIGEYWPGQGGIYGGLRLYPEGMCHVIFPATDVGKHAFGDYGTEVEGTNQIDGRANTALLIAREGKHPAAIAAAGYSADGHNDFYLAASGELHHGYLYLPQAFEKAWHVSSSQFSADYAYSMEFEDGWLYLLGKGTERLVRPVRRFLQ</sequence>
<evidence type="ECO:0000313" key="2">
    <source>
        <dbReference type="Proteomes" id="UP000193675"/>
    </source>
</evidence>
<protein>
    <recommendedName>
        <fullName evidence="3">DUF1566 domain-containing protein</fullName>
    </recommendedName>
</protein>
<dbReference type="Proteomes" id="UP000193675">
    <property type="component" value="Unassembled WGS sequence"/>
</dbReference>
<organism evidence="1 2">
    <name type="scientific">Pseudomonas putida</name>
    <name type="common">Arthrobacter siderocapsulatus</name>
    <dbReference type="NCBI Taxonomy" id="303"/>
    <lineage>
        <taxon>Bacteria</taxon>
        <taxon>Pseudomonadati</taxon>
        <taxon>Pseudomonadota</taxon>
        <taxon>Gammaproteobacteria</taxon>
        <taxon>Pseudomonadales</taxon>
        <taxon>Pseudomonadaceae</taxon>
        <taxon>Pseudomonas</taxon>
    </lineage>
</organism>
<accession>A0A1X0ZLV8</accession>
<gene>
    <name evidence="1" type="ORF">B7H17_26080</name>
</gene>